<dbReference type="GO" id="GO:0070679">
    <property type="term" value="F:inositol 1,4,5 trisphosphate binding"/>
    <property type="evidence" value="ECO:0007669"/>
    <property type="project" value="TreeGrafter"/>
</dbReference>
<evidence type="ECO:0000313" key="11">
    <source>
        <dbReference type="Proteomes" id="UP000326759"/>
    </source>
</evidence>
<evidence type="ECO:0000313" key="10">
    <source>
        <dbReference type="EMBL" id="KAB7504943.1"/>
    </source>
</evidence>
<keyword evidence="6" id="KW-0472">Membrane</keyword>
<feature type="compositionally biased region" description="Basic and acidic residues" evidence="8">
    <location>
        <begin position="489"/>
        <end position="505"/>
    </location>
</feature>
<accession>A0A5N5TE68</accession>
<evidence type="ECO:0000256" key="6">
    <source>
        <dbReference type="ARBA" id="ARBA00023136"/>
    </source>
</evidence>
<feature type="region of interest" description="Disordered" evidence="8">
    <location>
        <begin position="432"/>
        <end position="530"/>
    </location>
</feature>
<keyword evidence="10" id="KW-0675">Receptor</keyword>
<dbReference type="PANTHER" id="PTHR10117">
    <property type="entry name" value="TRANSIENT RECEPTOR POTENTIAL CHANNEL"/>
    <property type="match status" value="1"/>
</dbReference>
<gene>
    <name evidence="10" type="primary">trp_2</name>
    <name evidence="10" type="ORF">Anas_02366</name>
</gene>
<comment type="caution">
    <text evidence="10">The sequence shown here is derived from an EMBL/GenBank/DDBJ whole genome shotgun (WGS) entry which is preliminary data.</text>
</comment>
<evidence type="ECO:0000256" key="8">
    <source>
        <dbReference type="SAM" id="MobiDB-lite"/>
    </source>
</evidence>
<dbReference type="GO" id="GO:0051480">
    <property type="term" value="P:regulation of cytosolic calcium ion concentration"/>
    <property type="evidence" value="ECO:0007669"/>
    <property type="project" value="TreeGrafter"/>
</dbReference>
<feature type="domain" description="Ion transport" evidence="9">
    <location>
        <begin position="53"/>
        <end position="130"/>
    </location>
</feature>
<keyword evidence="4" id="KW-1133">Transmembrane helix</keyword>
<evidence type="ECO:0000256" key="4">
    <source>
        <dbReference type="ARBA" id="ARBA00022989"/>
    </source>
</evidence>
<dbReference type="InterPro" id="IPR002153">
    <property type="entry name" value="TRPC_channel"/>
</dbReference>
<keyword evidence="7" id="KW-0407">Ion channel</keyword>
<keyword evidence="5" id="KW-0406">Ion transport</keyword>
<keyword evidence="2" id="KW-0813">Transport</keyword>
<dbReference type="Proteomes" id="UP000326759">
    <property type="component" value="Unassembled WGS sequence"/>
</dbReference>
<dbReference type="AlphaFoldDB" id="A0A5N5TE68"/>
<dbReference type="GO" id="GO:0034703">
    <property type="term" value="C:cation channel complex"/>
    <property type="evidence" value="ECO:0007669"/>
    <property type="project" value="TreeGrafter"/>
</dbReference>
<feature type="compositionally biased region" description="Polar residues" evidence="8">
    <location>
        <begin position="474"/>
        <end position="483"/>
    </location>
</feature>
<dbReference type="GO" id="GO:0005886">
    <property type="term" value="C:plasma membrane"/>
    <property type="evidence" value="ECO:0007669"/>
    <property type="project" value="TreeGrafter"/>
</dbReference>
<protein>
    <submittedName>
        <fullName evidence="10">Transient receptor potential protein</fullName>
    </submittedName>
</protein>
<evidence type="ECO:0000256" key="1">
    <source>
        <dbReference type="ARBA" id="ARBA00004141"/>
    </source>
</evidence>
<dbReference type="OrthoDB" id="2373987at2759"/>
<dbReference type="PANTHER" id="PTHR10117:SF54">
    <property type="entry name" value="TRANSIENT RECEPTOR POTENTIAL-GAMMA PROTEIN"/>
    <property type="match status" value="1"/>
</dbReference>
<name>A0A5N5TE68_9CRUS</name>
<proteinExistence type="predicted"/>
<sequence>MQLLETCSYLQCPSPFGTPPDRPRKDGINQLLWYYADMDKKKCYSLPNGERNPNEELSCDIWRRFANLFETSQSLFWASFGLVDLFNFELTGIKSFTRFWGLLMFGSYNVINVIVLLNLLIAMMSNSYSSIILFFCFLLQEKCDMQWKFARSKLWMSYFEENDDVPPPFNLIPSPKKIFGKKKRERHSVRRKQTEMREIQYQKVIGNLMKRFVTKEQRKQEESHVTEDDVNEVKQDISSFKYELLNILKINGIQTGNKHYKEDVVLGKKHQARERRLKKGFNIGLVEGIDLRNIFNQKKKEMDFAEIVLKVKWKERSALLKGEKMDWNTSVLKYGHVDHIGSSAESIRRQSLRYRRRKSPWNRIQFYHRRGVFLGGEINLNILKESQSKMKREIRRPPVGWRKLQKLADRGLIKEIVANKDEEDISQAVSSFQPETTTIVHHTPSSASSSASPSRSPSLTPVPSPIPWKENISHNESLTSERQSAIAIENRESKTDLHEKDESLKFPENNSQTKGGGENSGNSHDKTGGV</sequence>
<evidence type="ECO:0000256" key="5">
    <source>
        <dbReference type="ARBA" id="ARBA00023065"/>
    </source>
</evidence>
<comment type="subcellular location">
    <subcellularLocation>
        <location evidence="1">Membrane</location>
        <topology evidence="1">Multi-pass membrane protein</topology>
    </subcellularLocation>
</comment>
<reference evidence="10 11" key="1">
    <citation type="journal article" date="2019" name="PLoS Biol.">
        <title>Sex chromosomes control vertical transmission of feminizing Wolbachia symbionts in an isopod.</title>
        <authorList>
            <person name="Becking T."/>
            <person name="Chebbi M.A."/>
            <person name="Giraud I."/>
            <person name="Moumen B."/>
            <person name="Laverre T."/>
            <person name="Caubet Y."/>
            <person name="Peccoud J."/>
            <person name="Gilbert C."/>
            <person name="Cordaux R."/>
        </authorList>
    </citation>
    <scope>NUCLEOTIDE SEQUENCE [LARGE SCALE GENOMIC DNA]</scope>
    <source>
        <strain evidence="10">ANa2</strain>
        <tissue evidence="10">Whole body excluding digestive tract and cuticle</tissue>
    </source>
</reference>
<dbReference type="InterPro" id="IPR005821">
    <property type="entry name" value="Ion_trans_dom"/>
</dbReference>
<evidence type="ECO:0000256" key="2">
    <source>
        <dbReference type="ARBA" id="ARBA00022448"/>
    </source>
</evidence>
<keyword evidence="11" id="KW-1185">Reference proteome</keyword>
<organism evidence="10 11">
    <name type="scientific">Armadillidium nasatum</name>
    <dbReference type="NCBI Taxonomy" id="96803"/>
    <lineage>
        <taxon>Eukaryota</taxon>
        <taxon>Metazoa</taxon>
        <taxon>Ecdysozoa</taxon>
        <taxon>Arthropoda</taxon>
        <taxon>Crustacea</taxon>
        <taxon>Multicrustacea</taxon>
        <taxon>Malacostraca</taxon>
        <taxon>Eumalacostraca</taxon>
        <taxon>Peracarida</taxon>
        <taxon>Isopoda</taxon>
        <taxon>Oniscidea</taxon>
        <taxon>Crinocheta</taxon>
        <taxon>Armadillidiidae</taxon>
        <taxon>Armadillidium</taxon>
    </lineage>
</organism>
<evidence type="ECO:0000256" key="7">
    <source>
        <dbReference type="ARBA" id="ARBA00023303"/>
    </source>
</evidence>
<feature type="compositionally biased region" description="Low complexity" evidence="8">
    <location>
        <begin position="444"/>
        <end position="458"/>
    </location>
</feature>
<dbReference type="Pfam" id="PF00520">
    <property type="entry name" value="Ion_trans"/>
    <property type="match status" value="1"/>
</dbReference>
<dbReference type="GO" id="GO:0015279">
    <property type="term" value="F:store-operated calcium channel activity"/>
    <property type="evidence" value="ECO:0007669"/>
    <property type="project" value="TreeGrafter"/>
</dbReference>
<dbReference type="EMBL" id="SEYY01002077">
    <property type="protein sequence ID" value="KAB7504943.1"/>
    <property type="molecule type" value="Genomic_DNA"/>
</dbReference>
<keyword evidence="3" id="KW-0812">Transmembrane</keyword>
<evidence type="ECO:0000256" key="3">
    <source>
        <dbReference type="ARBA" id="ARBA00022692"/>
    </source>
</evidence>
<evidence type="ECO:0000259" key="9">
    <source>
        <dbReference type="Pfam" id="PF00520"/>
    </source>
</evidence>